<dbReference type="PANTHER" id="PTHR43429:SF3">
    <property type="entry name" value="NITRITE REDUCTASE [NAD(P)H]"/>
    <property type="match status" value="1"/>
</dbReference>
<dbReference type="Pfam" id="PF07992">
    <property type="entry name" value="Pyr_redox_2"/>
    <property type="match status" value="1"/>
</dbReference>
<dbReference type="PANTHER" id="PTHR43429">
    <property type="entry name" value="PYRIDINE NUCLEOTIDE-DISULFIDE OXIDOREDUCTASE DOMAIN-CONTAINING"/>
    <property type="match status" value="1"/>
</dbReference>
<protein>
    <submittedName>
        <fullName evidence="6">FAD-dependent pyridine nucleotide-disulphide oxidoreductase</fullName>
    </submittedName>
</protein>
<dbReference type="Gene3D" id="3.50.50.60">
    <property type="entry name" value="FAD/NAD(P)-binding domain"/>
    <property type="match status" value="2"/>
</dbReference>
<sequence length="430" mass="45548">MFRQRPPARVWASEVASHVIIGNGPAGVVAAETLRRADPQAEITLIGDEAEPPYSRMAIPYLLIGKIGEAGTYLRKDADHFERLRIRLVHGRVKALATDARTVCLVDGRVLAYDCALIATGAHPVRPPIPGIDSANVLTCWTLADARAIAATVTPGARVLQMGAGFIGCIIMESLAARGPRLTVVEMGDRMVPRMMDEVAGAMIRRWCEEKGVSVRTGRRVVAIVAAGEALLLTLDDGETIEVDVLITATGVKPNIDFLAGSDVTVAAGVIVDDAMQTSVAGVYAAGDVAEAVEFGTGRRVVNAIQPDAVEQARIAALNMAGQPATVPGTFVFNVLDTLGLISASFGQWQGVAGGETAQLLDEAEYRYLRLAFAGDQLVGANSIGHTEHIGVLRGLIQGRVRLGEWKARLLANPLQLSEAYLARGLAVAH</sequence>
<evidence type="ECO:0000256" key="1">
    <source>
        <dbReference type="ARBA" id="ARBA00001974"/>
    </source>
</evidence>
<dbReference type="InterPro" id="IPR050260">
    <property type="entry name" value="FAD-bd_OxRdtase"/>
</dbReference>
<organism evidence="6 7">
    <name type="scientific">Candidatus Accumulibacter aalborgensis</name>
    <dbReference type="NCBI Taxonomy" id="1860102"/>
    <lineage>
        <taxon>Bacteria</taxon>
        <taxon>Pseudomonadati</taxon>
        <taxon>Pseudomonadota</taxon>
        <taxon>Betaproteobacteria</taxon>
        <taxon>Candidatus Accumulibacter</taxon>
    </lineage>
</organism>
<dbReference type="InterPro" id="IPR036188">
    <property type="entry name" value="FAD/NAD-bd_sf"/>
</dbReference>
<gene>
    <name evidence="6" type="ORF">ACCAA_190017</name>
</gene>
<keyword evidence="4" id="KW-0274">FAD</keyword>
<evidence type="ECO:0000313" key="6">
    <source>
        <dbReference type="EMBL" id="SBT04841.1"/>
    </source>
</evidence>
<evidence type="ECO:0000256" key="3">
    <source>
        <dbReference type="ARBA" id="ARBA00022630"/>
    </source>
</evidence>
<reference evidence="6 7" key="1">
    <citation type="submission" date="2016-06" db="EMBL/GenBank/DDBJ databases">
        <authorList>
            <person name="Kjaerup R.B."/>
            <person name="Dalgaard T.S."/>
            <person name="Juul-Madsen H.R."/>
        </authorList>
    </citation>
    <scope>NUCLEOTIDE SEQUENCE [LARGE SCALE GENOMIC DNA]</scope>
    <source>
        <strain evidence="6">3</strain>
    </source>
</reference>
<dbReference type="InterPro" id="IPR023753">
    <property type="entry name" value="FAD/NAD-binding_dom"/>
</dbReference>
<dbReference type="GO" id="GO:0016491">
    <property type="term" value="F:oxidoreductase activity"/>
    <property type="evidence" value="ECO:0007669"/>
    <property type="project" value="InterPro"/>
</dbReference>
<evidence type="ECO:0000256" key="4">
    <source>
        <dbReference type="ARBA" id="ARBA00022827"/>
    </source>
</evidence>
<name>A0A1A8XJH4_9PROT</name>
<comment type="similarity">
    <text evidence="2">Belongs to the FAD-dependent oxidoreductase family.</text>
</comment>
<feature type="domain" description="FAD/NAD(P)-binding" evidence="5">
    <location>
        <begin position="17"/>
        <end position="305"/>
    </location>
</feature>
<evidence type="ECO:0000259" key="5">
    <source>
        <dbReference type="Pfam" id="PF07992"/>
    </source>
</evidence>
<dbReference type="PRINTS" id="PR00368">
    <property type="entry name" value="FADPNR"/>
</dbReference>
<proteinExistence type="inferred from homology"/>
<dbReference type="STRING" id="1860102.ACCAA_190017"/>
<accession>A0A1A8XJH4</accession>
<dbReference type="EMBL" id="FLQX01000093">
    <property type="protein sequence ID" value="SBT04841.1"/>
    <property type="molecule type" value="Genomic_DNA"/>
</dbReference>
<comment type="cofactor">
    <cofactor evidence="1">
        <name>FAD</name>
        <dbReference type="ChEBI" id="CHEBI:57692"/>
    </cofactor>
</comment>
<keyword evidence="3" id="KW-0285">Flavoprotein</keyword>
<dbReference type="Proteomes" id="UP000199169">
    <property type="component" value="Unassembled WGS sequence"/>
</dbReference>
<dbReference type="SUPFAM" id="SSF51905">
    <property type="entry name" value="FAD/NAD(P)-binding domain"/>
    <property type="match status" value="2"/>
</dbReference>
<dbReference type="PRINTS" id="PR00411">
    <property type="entry name" value="PNDRDTASEI"/>
</dbReference>
<keyword evidence="7" id="KW-1185">Reference proteome</keyword>
<evidence type="ECO:0000256" key="2">
    <source>
        <dbReference type="ARBA" id="ARBA00006442"/>
    </source>
</evidence>
<evidence type="ECO:0000313" key="7">
    <source>
        <dbReference type="Proteomes" id="UP000199169"/>
    </source>
</evidence>
<dbReference type="AlphaFoldDB" id="A0A1A8XJH4"/>